<dbReference type="InterPro" id="IPR051121">
    <property type="entry name" value="FAH"/>
</dbReference>
<dbReference type="AlphaFoldDB" id="A0A074J1X9"/>
<evidence type="ECO:0000313" key="5">
    <source>
        <dbReference type="Proteomes" id="UP000027471"/>
    </source>
</evidence>
<dbReference type="Pfam" id="PF01557">
    <property type="entry name" value="FAA_hydrolase"/>
    <property type="match status" value="1"/>
</dbReference>
<name>A0A074J1X9_9RHOB</name>
<proteinExistence type="inferred from homology"/>
<reference evidence="4 5" key="1">
    <citation type="journal article" date="2015" name="Antonie Van Leeuwenhoek">
        <title>Thioclava indica sp. nov., isolated from surface seawater of the Indian Ocean.</title>
        <authorList>
            <person name="Liu Y."/>
            <person name="Lai Q."/>
            <person name="Du J."/>
            <person name="Xu H."/>
            <person name="Jiang L."/>
            <person name="Shao Z."/>
        </authorList>
    </citation>
    <scope>NUCLEOTIDE SEQUENCE [LARGE SCALE GENOMIC DNA]</scope>
    <source>
        <strain evidence="4 5">DT23-4</strain>
    </source>
</reference>
<dbReference type="PANTHER" id="PTHR42796:SF4">
    <property type="entry name" value="FUMARYLACETOACETATE HYDROLASE DOMAIN-CONTAINING PROTEIN 2A"/>
    <property type="match status" value="1"/>
</dbReference>
<comment type="caution">
    <text evidence="4">The sequence shown here is derived from an EMBL/GenBank/DDBJ whole genome shotgun (WGS) entry which is preliminary data.</text>
</comment>
<keyword evidence="4" id="KW-0413">Isomerase</keyword>
<protein>
    <submittedName>
        <fullName evidence="4">2-hydroxyhepta-2,4-diene-1,7-dioate isomerase</fullName>
    </submittedName>
</protein>
<dbReference type="FunFam" id="3.90.850.10:FF:000008">
    <property type="entry name" value="FAA hydrolase family protein"/>
    <property type="match status" value="1"/>
</dbReference>
<dbReference type="Gene3D" id="3.90.850.10">
    <property type="entry name" value="Fumarylacetoacetase-like, C-terminal domain"/>
    <property type="match status" value="1"/>
</dbReference>
<dbReference type="GO" id="GO:0046872">
    <property type="term" value="F:metal ion binding"/>
    <property type="evidence" value="ECO:0007669"/>
    <property type="project" value="UniProtKB-KW"/>
</dbReference>
<dbReference type="GO" id="GO:0016853">
    <property type="term" value="F:isomerase activity"/>
    <property type="evidence" value="ECO:0007669"/>
    <property type="project" value="UniProtKB-KW"/>
</dbReference>
<evidence type="ECO:0000256" key="2">
    <source>
        <dbReference type="ARBA" id="ARBA00022723"/>
    </source>
</evidence>
<evidence type="ECO:0000259" key="3">
    <source>
        <dbReference type="Pfam" id="PF01557"/>
    </source>
</evidence>
<sequence length="293" mass="32442">MDQNTPPRLVAFRADGVDRYGVMRDAGIVDLTPVFGSRFKGLQQIVEAGALDEVIAAAEGRAPTFNEAEVEFLIPIAAPEKLICIGVNFPDRNAEYKDGQEAPPYPSMFIRFPRSFTGHNQPLIRPPESPQLDYEGEVAIVIGKGGRRIAREDAYDHIAALTLCNEGTIRDWVRHAKFNVTQGKNWDRSGAIGPWLVPFHDGAQLDDIALETRVNGEIRQQDRTGRMIFDFRYIVNYVSTFTTLVPGDVIVCGTPTGAGARFDPPIWLKPGDVIEVEAEGIGCLRNTVEDERC</sequence>
<comment type="similarity">
    <text evidence="1">Belongs to the FAH family.</text>
</comment>
<dbReference type="PANTHER" id="PTHR42796">
    <property type="entry name" value="FUMARYLACETOACETATE HYDROLASE DOMAIN-CONTAINING PROTEIN 2A-RELATED"/>
    <property type="match status" value="1"/>
</dbReference>
<evidence type="ECO:0000313" key="4">
    <source>
        <dbReference type="EMBL" id="KEO51416.1"/>
    </source>
</evidence>
<organism evidence="4 5">
    <name type="scientific">Thioclava indica</name>
    <dbReference type="NCBI Taxonomy" id="1353528"/>
    <lineage>
        <taxon>Bacteria</taxon>
        <taxon>Pseudomonadati</taxon>
        <taxon>Pseudomonadota</taxon>
        <taxon>Alphaproteobacteria</taxon>
        <taxon>Rhodobacterales</taxon>
        <taxon>Paracoccaceae</taxon>
        <taxon>Thioclava</taxon>
    </lineage>
</organism>
<feature type="domain" description="Fumarylacetoacetase-like C-terminal" evidence="3">
    <location>
        <begin position="81"/>
        <end position="288"/>
    </location>
</feature>
<gene>
    <name evidence="4" type="ORF">DT23_09015</name>
</gene>
<dbReference type="RefSeq" id="WP_038133614.1">
    <property type="nucleotide sequence ID" value="NZ_AUNB01000095.1"/>
</dbReference>
<dbReference type="eggNOG" id="COG0179">
    <property type="taxonomic scope" value="Bacteria"/>
</dbReference>
<keyword evidence="5" id="KW-1185">Reference proteome</keyword>
<dbReference type="InterPro" id="IPR036663">
    <property type="entry name" value="Fumarylacetoacetase_C_sf"/>
</dbReference>
<dbReference type="Proteomes" id="UP000027471">
    <property type="component" value="Unassembled WGS sequence"/>
</dbReference>
<accession>A0A074J1X9</accession>
<dbReference type="OrthoDB" id="5197601at2"/>
<dbReference type="InterPro" id="IPR011234">
    <property type="entry name" value="Fumarylacetoacetase-like_C"/>
</dbReference>
<dbReference type="EMBL" id="AUNB01000095">
    <property type="protein sequence ID" value="KEO51416.1"/>
    <property type="molecule type" value="Genomic_DNA"/>
</dbReference>
<dbReference type="SUPFAM" id="SSF56529">
    <property type="entry name" value="FAH"/>
    <property type="match status" value="1"/>
</dbReference>
<keyword evidence="2" id="KW-0479">Metal-binding</keyword>
<dbReference type="STRING" id="1353528.DT23_09015"/>
<evidence type="ECO:0000256" key="1">
    <source>
        <dbReference type="ARBA" id="ARBA00010211"/>
    </source>
</evidence>
<dbReference type="GO" id="GO:0044281">
    <property type="term" value="P:small molecule metabolic process"/>
    <property type="evidence" value="ECO:0007669"/>
    <property type="project" value="UniProtKB-ARBA"/>
</dbReference>